<dbReference type="EMBL" id="FOVP01000016">
    <property type="protein sequence ID" value="SFO12296.1"/>
    <property type="molecule type" value="Genomic_DNA"/>
</dbReference>
<organism evidence="4 5">
    <name type="scientific">Roseovarius lutimaris</name>
    <dbReference type="NCBI Taxonomy" id="1005928"/>
    <lineage>
        <taxon>Bacteria</taxon>
        <taxon>Pseudomonadati</taxon>
        <taxon>Pseudomonadota</taxon>
        <taxon>Alphaproteobacteria</taxon>
        <taxon>Rhodobacterales</taxon>
        <taxon>Roseobacteraceae</taxon>
        <taxon>Roseovarius</taxon>
    </lineage>
</organism>
<dbReference type="Proteomes" id="UP000198599">
    <property type="component" value="Unassembled WGS sequence"/>
</dbReference>
<keyword evidence="1 2" id="KW-0597">Phosphoprotein</keyword>
<feature type="domain" description="Response regulatory" evidence="3">
    <location>
        <begin position="23"/>
        <end position="136"/>
    </location>
</feature>
<name>A0A1I5ELR0_9RHOB</name>
<gene>
    <name evidence="4" type="ORF">SAMN04487859_11687</name>
</gene>
<dbReference type="Gene3D" id="3.40.50.2300">
    <property type="match status" value="1"/>
</dbReference>
<accession>A0A1I5ELR0</accession>
<evidence type="ECO:0000313" key="4">
    <source>
        <dbReference type="EMBL" id="SFO12296.1"/>
    </source>
</evidence>
<evidence type="ECO:0000256" key="2">
    <source>
        <dbReference type="PROSITE-ProRule" id="PRU00169"/>
    </source>
</evidence>
<evidence type="ECO:0000313" key="5">
    <source>
        <dbReference type="Proteomes" id="UP000198599"/>
    </source>
</evidence>
<dbReference type="SUPFAM" id="SSF52172">
    <property type="entry name" value="CheY-like"/>
    <property type="match status" value="1"/>
</dbReference>
<dbReference type="SMART" id="SM00448">
    <property type="entry name" value="REC"/>
    <property type="match status" value="1"/>
</dbReference>
<feature type="modified residue" description="4-aspartylphosphate" evidence="2">
    <location>
        <position position="72"/>
    </location>
</feature>
<keyword evidence="5" id="KW-1185">Reference proteome</keyword>
<dbReference type="Pfam" id="PF00072">
    <property type="entry name" value="Response_reg"/>
    <property type="match status" value="1"/>
</dbReference>
<protein>
    <submittedName>
        <fullName evidence="4">Response regulator receiver domain-containing protein</fullName>
    </submittedName>
</protein>
<dbReference type="InterPro" id="IPR011006">
    <property type="entry name" value="CheY-like_superfamily"/>
</dbReference>
<sequence length="239" mass="25515">MSDLDGLAPQRAPTNSRPLLGMTVLAVEDSRYASEALRLMCLRSGARIRRADCLRSARRHLQVYRPSVAIIDLGLPDGSGAELIEDLDRATPRVGVIIATSGDAGAEATALRAGADGFLLKPVESLSTFQQQILRHLPADRRPNGPYAITDEVISPDPLAYRDDLEHVLNLLDGGHDAPVLSYISQFLTGVAQSAFDGALAEAATKLARDNGAEAVAPMVGLIEKRLETRLAISGRALT</sequence>
<dbReference type="PROSITE" id="PS50110">
    <property type="entry name" value="RESPONSE_REGULATORY"/>
    <property type="match status" value="1"/>
</dbReference>
<dbReference type="CDD" id="cd00156">
    <property type="entry name" value="REC"/>
    <property type="match status" value="1"/>
</dbReference>
<evidence type="ECO:0000256" key="1">
    <source>
        <dbReference type="ARBA" id="ARBA00022553"/>
    </source>
</evidence>
<proteinExistence type="predicted"/>
<dbReference type="PANTHER" id="PTHR44591">
    <property type="entry name" value="STRESS RESPONSE REGULATOR PROTEIN 1"/>
    <property type="match status" value="1"/>
</dbReference>
<dbReference type="InterPro" id="IPR050595">
    <property type="entry name" value="Bact_response_regulator"/>
</dbReference>
<dbReference type="InterPro" id="IPR001789">
    <property type="entry name" value="Sig_transdc_resp-reg_receiver"/>
</dbReference>
<dbReference type="STRING" id="1005928.SAMN04487859_11687"/>
<reference evidence="5" key="1">
    <citation type="submission" date="2016-10" db="EMBL/GenBank/DDBJ databases">
        <authorList>
            <person name="Varghese N."/>
            <person name="Submissions S."/>
        </authorList>
    </citation>
    <scope>NUCLEOTIDE SEQUENCE [LARGE SCALE GENOMIC DNA]</scope>
    <source>
        <strain evidence="5">DSM 28463</strain>
    </source>
</reference>
<dbReference type="OrthoDB" id="7831674at2"/>
<dbReference type="AlphaFoldDB" id="A0A1I5ELR0"/>
<evidence type="ECO:0000259" key="3">
    <source>
        <dbReference type="PROSITE" id="PS50110"/>
    </source>
</evidence>
<dbReference type="GO" id="GO:0000160">
    <property type="term" value="P:phosphorelay signal transduction system"/>
    <property type="evidence" value="ECO:0007669"/>
    <property type="project" value="InterPro"/>
</dbReference>
<dbReference type="RefSeq" id="WP_092840414.1">
    <property type="nucleotide sequence ID" value="NZ_FOVP01000016.1"/>
</dbReference>
<dbReference type="PANTHER" id="PTHR44591:SF3">
    <property type="entry name" value="RESPONSE REGULATORY DOMAIN-CONTAINING PROTEIN"/>
    <property type="match status" value="1"/>
</dbReference>